<name>A0A370FJ81_9BURK</name>
<keyword evidence="6" id="KW-1185">Reference proteome</keyword>
<dbReference type="Gene3D" id="6.10.20.100">
    <property type="match status" value="1"/>
</dbReference>
<dbReference type="InterPro" id="IPR042244">
    <property type="entry name" value="HypD_2_sf"/>
</dbReference>
<dbReference type="PANTHER" id="PTHR30149">
    <property type="entry name" value="HYDROGENASE PROTEIN ASSEMBLY PROTEIN HYPD"/>
    <property type="match status" value="1"/>
</dbReference>
<evidence type="ECO:0000313" key="6">
    <source>
        <dbReference type="Proteomes" id="UP000255265"/>
    </source>
</evidence>
<gene>
    <name evidence="5" type="ORF">DFR41_105192</name>
</gene>
<dbReference type="NCBIfam" id="TIGR00075">
    <property type="entry name" value="hypD"/>
    <property type="match status" value="1"/>
</dbReference>
<protein>
    <recommendedName>
        <fullName evidence="4">Hydrogenase maturation factor</fullName>
    </recommendedName>
</protein>
<accession>A0A370FJ81</accession>
<proteinExistence type="inferred from homology"/>
<dbReference type="GO" id="GO:0051604">
    <property type="term" value="P:protein maturation"/>
    <property type="evidence" value="ECO:0007669"/>
    <property type="project" value="TreeGrafter"/>
</dbReference>
<comment type="similarity">
    <text evidence="1 4">Belongs to the HypD family.</text>
</comment>
<dbReference type="Pfam" id="PF01924">
    <property type="entry name" value="HypD"/>
    <property type="match status" value="1"/>
</dbReference>
<dbReference type="GO" id="GO:0070025">
    <property type="term" value="F:carbon monoxide binding"/>
    <property type="evidence" value="ECO:0007669"/>
    <property type="project" value="TreeGrafter"/>
</dbReference>
<dbReference type="GO" id="GO:0051539">
    <property type="term" value="F:4 iron, 4 sulfur cluster binding"/>
    <property type="evidence" value="ECO:0007669"/>
    <property type="project" value="TreeGrafter"/>
</dbReference>
<dbReference type="EMBL" id="QQAV01000005">
    <property type="protein sequence ID" value="RDI24277.1"/>
    <property type="molecule type" value="Genomic_DNA"/>
</dbReference>
<dbReference type="RefSeq" id="WP_017759977.1">
    <property type="nucleotide sequence ID" value="NZ_QQAV01000005.1"/>
</dbReference>
<sequence length="382" mass="41785">MKYIDEFRDGDIARKIADRLQAEALPDRQYSFMEFCGGHTHAISRYGVAELLPANVRMVHGPGCPVCVLPIGRIDLAIQLALERGAIVCTYGDTMRVPASDGLSLVRAKARGGDIRMVYSGADALEIARREPGREVVFFAIGFETTTPPTALTLQRARDEGLKNFSVLCCHVLTPAAITHILESPEVRQYGTVPLDGFVGPAHVSIVIGSAPYEPFAAAYRKPVVIAGFEPLDVMQAVLMLVRQVNDGRAEVENEFTRAVTREGNRHAQALVDEVLELRPSFEWRGLGEVPHSALKIRPAYAEFDAERRFGLDYRAVPDNKACECGAILRGVKKPTDCRIFGTVCTPENPVGSCMVSSEGACAAHYSYGRFRDIPVHVEAVA</sequence>
<reference evidence="5 6" key="1">
    <citation type="submission" date="2018-07" db="EMBL/GenBank/DDBJ databases">
        <title>Genomic Encyclopedia of Type Strains, Phase IV (KMG-IV): sequencing the most valuable type-strain genomes for metagenomic binning, comparative biology and taxonomic classification.</title>
        <authorList>
            <person name="Goeker M."/>
        </authorList>
    </citation>
    <scope>NUCLEOTIDE SEQUENCE [LARGE SCALE GENOMIC DNA]</scope>
    <source>
        <strain evidence="5 6">DSM 21352</strain>
    </source>
</reference>
<comment type="caution">
    <text evidence="5">The sequence shown here is derived from an EMBL/GenBank/DDBJ whole genome shotgun (WGS) entry which is preliminary data.</text>
</comment>
<dbReference type="PIRSF" id="PIRSF005622">
    <property type="entry name" value="Hydrgn_mat_hypD"/>
    <property type="match status" value="1"/>
</dbReference>
<evidence type="ECO:0000256" key="4">
    <source>
        <dbReference type="PIRNR" id="PIRNR005622"/>
    </source>
</evidence>
<dbReference type="AlphaFoldDB" id="A0A370FJ81"/>
<organism evidence="5 6">
    <name type="scientific">Pseudacidovorax intermedius</name>
    <dbReference type="NCBI Taxonomy" id="433924"/>
    <lineage>
        <taxon>Bacteria</taxon>
        <taxon>Pseudomonadati</taxon>
        <taxon>Pseudomonadota</taxon>
        <taxon>Betaproteobacteria</taxon>
        <taxon>Burkholderiales</taxon>
        <taxon>Comamonadaceae</taxon>
        <taxon>Pseudacidovorax</taxon>
    </lineage>
</organism>
<dbReference type="OrthoDB" id="9770424at2"/>
<evidence type="ECO:0000256" key="3">
    <source>
        <dbReference type="ARBA" id="ARBA00023004"/>
    </source>
</evidence>
<evidence type="ECO:0000256" key="1">
    <source>
        <dbReference type="ARBA" id="ARBA00007888"/>
    </source>
</evidence>
<dbReference type="Proteomes" id="UP000255265">
    <property type="component" value="Unassembled WGS sequence"/>
</dbReference>
<dbReference type="Gene3D" id="3.40.50.11740">
    <property type="entry name" value="HypD, alpha/beta domain 2"/>
    <property type="match status" value="2"/>
</dbReference>
<dbReference type="InterPro" id="IPR002780">
    <property type="entry name" value="Hyd_form_HypD"/>
</dbReference>
<dbReference type="GO" id="GO:0005506">
    <property type="term" value="F:iron ion binding"/>
    <property type="evidence" value="ECO:0007669"/>
    <property type="project" value="TreeGrafter"/>
</dbReference>
<keyword evidence="3" id="KW-0408">Iron</keyword>
<evidence type="ECO:0000313" key="5">
    <source>
        <dbReference type="EMBL" id="RDI24277.1"/>
    </source>
</evidence>
<dbReference type="PANTHER" id="PTHR30149:SF0">
    <property type="entry name" value="HYDROGENASE MATURATION FACTOR HYPD"/>
    <property type="match status" value="1"/>
</dbReference>
<dbReference type="InterPro" id="IPR042243">
    <property type="entry name" value="HypD_1"/>
</dbReference>
<evidence type="ECO:0000256" key="2">
    <source>
        <dbReference type="ARBA" id="ARBA00022723"/>
    </source>
</evidence>
<keyword evidence="2" id="KW-0479">Metal-binding</keyword>